<dbReference type="Proteomes" id="UP000262939">
    <property type="component" value="Unassembled WGS sequence"/>
</dbReference>
<dbReference type="OrthoDB" id="9811701at2"/>
<evidence type="ECO:0000256" key="4">
    <source>
        <dbReference type="ARBA" id="ARBA00022989"/>
    </source>
</evidence>
<sequence>MISLLGSLVFCMASTIICYMISLKIYRKYKKNWLNPLYTSTIFILAFLLLFHIPYQAYQQGSFIFEQLLQLSIVAFAVPLYKQWPLLMKNFKKIFSGVLAGTILGILSVFLMSQLFHFNHEVLASLIPRSVTLPIALSVSNGLGGATTITVFFVLFSGLFSVICGPHLLKKAGITSKAAKGLAMGTSAQMLGANRSLLWGDEEGALGCIAMTTSAIFLSVMLPLLLILI</sequence>
<comment type="subcellular location">
    <subcellularLocation>
        <location evidence="1">Cell membrane</location>
        <topology evidence="1">Multi-pass membrane protein</topology>
    </subcellularLocation>
</comment>
<dbReference type="GO" id="GO:0005886">
    <property type="term" value="C:plasma membrane"/>
    <property type="evidence" value="ECO:0007669"/>
    <property type="project" value="UniProtKB-SubCell"/>
</dbReference>
<name>A0A372LJM9_9BACI</name>
<dbReference type="RefSeq" id="WP_117320619.1">
    <property type="nucleotide sequence ID" value="NZ_QVTD01000001.1"/>
</dbReference>
<dbReference type="PANTHER" id="PTHR30249:SF17">
    <property type="entry name" value="HOLIN-LIKE PROTEIN CIDB"/>
    <property type="match status" value="1"/>
</dbReference>
<keyword evidence="5 6" id="KW-0472">Membrane</keyword>
<comment type="caution">
    <text evidence="7">The sequence shown here is derived from an EMBL/GenBank/DDBJ whole genome shotgun (WGS) entry which is preliminary data.</text>
</comment>
<gene>
    <name evidence="7" type="ORF">D0466_00585</name>
</gene>
<dbReference type="AlphaFoldDB" id="A0A372LJM9"/>
<organism evidence="7 8">
    <name type="scientific">Peribacillus glennii</name>
    <dbReference type="NCBI Taxonomy" id="2303991"/>
    <lineage>
        <taxon>Bacteria</taxon>
        <taxon>Bacillati</taxon>
        <taxon>Bacillota</taxon>
        <taxon>Bacilli</taxon>
        <taxon>Bacillales</taxon>
        <taxon>Bacillaceae</taxon>
        <taxon>Peribacillus</taxon>
    </lineage>
</organism>
<feature type="transmembrane region" description="Helical" evidence="6">
    <location>
        <begin position="149"/>
        <end position="169"/>
    </location>
</feature>
<protein>
    <submittedName>
        <fullName evidence="7">LrgB family protein</fullName>
    </submittedName>
</protein>
<keyword evidence="3 6" id="KW-0812">Transmembrane</keyword>
<keyword evidence="2" id="KW-1003">Cell membrane</keyword>
<evidence type="ECO:0000256" key="5">
    <source>
        <dbReference type="ARBA" id="ARBA00023136"/>
    </source>
</evidence>
<feature type="transmembrane region" description="Helical" evidence="6">
    <location>
        <begin position="94"/>
        <end position="116"/>
    </location>
</feature>
<dbReference type="EMBL" id="QVTD01000001">
    <property type="protein sequence ID" value="RFU66648.1"/>
    <property type="molecule type" value="Genomic_DNA"/>
</dbReference>
<evidence type="ECO:0000313" key="7">
    <source>
        <dbReference type="EMBL" id="RFU66648.1"/>
    </source>
</evidence>
<feature type="transmembrane region" description="Helical" evidence="6">
    <location>
        <begin position="37"/>
        <end position="57"/>
    </location>
</feature>
<dbReference type="Pfam" id="PF04172">
    <property type="entry name" value="LrgB"/>
    <property type="match status" value="1"/>
</dbReference>
<evidence type="ECO:0000256" key="2">
    <source>
        <dbReference type="ARBA" id="ARBA00022475"/>
    </source>
</evidence>
<feature type="transmembrane region" description="Helical" evidence="6">
    <location>
        <begin position="204"/>
        <end position="228"/>
    </location>
</feature>
<evidence type="ECO:0000256" key="1">
    <source>
        <dbReference type="ARBA" id="ARBA00004651"/>
    </source>
</evidence>
<keyword evidence="4 6" id="KW-1133">Transmembrane helix</keyword>
<feature type="transmembrane region" description="Helical" evidence="6">
    <location>
        <begin position="6"/>
        <end position="25"/>
    </location>
</feature>
<feature type="transmembrane region" description="Helical" evidence="6">
    <location>
        <begin position="63"/>
        <end position="82"/>
    </location>
</feature>
<dbReference type="InterPro" id="IPR007300">
    <property type="entry name" value="CidB/LrgB"/>
</dbReference>
<evidence type="ECO:0000256" key="6">
    <source>
        <dbReference type="SAM" id="Phobius"/>
    </source>
</evidence>
<keyword evidence="8" id="KW-1185">Reference proteome</keyword>
<reference evidence="7 8" key="1">
    <citation type="submission" date="2018-08" db="EMBL/GenBank/DDBJ databases">
        <title>Bacillus chawlae sp. nov., Bacillus glennii sp. nov., and Bacillus saganii sp. nov. Isolated from the Vehicle Assembly Building at Kennedy Space Center where the Viking Spacecraft were Assembled.</title>
        <authorList>
            <person name="Seuylemezian A."/>
            <person name="Vaishampayan P."/>
        </authorList>
    </citation>
    <scope>NUCLEOTIDE SEQUENCE [LARGE SCALE GENOMIC DNA]</scope>
    <source>
        <strain evidence="7 8">V44-8</strain>
    </source>
</reference>
<evidence type="ECO:0000256" key="3">
    <source>
        <dbReference type="ARBA" id="ARBA00022692"/>
    </source>
</evidence>
<dbReference type="PANTHER" id="PTHR30249">
    <property type="entry name" value="PUTATIVE SEROTONIN TRANSPORTER"/>
    <property type="match status" value="1"/>
</dbReference>
<accession>A0A372LJM9</accession>
<evidence type="ECO:0000313" key="8">
    <source>
        <dbReference type="Proteomes" id="UP000262939"/>
    </source>
</evidence>
<proteinExistence type="predicted"/>